<feature type="region of interest" description="Disordered" evidence="1">
    <location>
        <begin position="34"/>
        <end position="57"/>
    </location>
</feature>
<gene>
    <name evidence="2" type="ORF">AUR64_02445</name>
</gene>
<keyword evidence="3" id="KW-1185">Reference proteome</keyword>
<dbReference type="AlphaFoldDB" id="A0A0W1R2Z9"/>
<organism evidence="2 3">
    <name type="scientific">Haloprofundus marisrubri</name>
    <dbReference type="NCBI Taxonomy" id="1514971"/>
    <lineage>
        <taxon>Archaea</taxon>
        <taxon>Methanobacteriati</taxon>
        <taxon>Methanobacteriota</taxon>
        <taxon>Stenosarchaea group</taxon>
        <taxon>Halobacteria</taxon>
        <taxon>Halobacteriales</taxon>
        <taxon>Haloferacaceae</taxon>
        <taxon>Haloprofundus</taxon>
    </lineage>
</organism>
<proteinExistence type="predicted"/>
<protein>
    <submittedName>
        <fullName evidence="2">Uncharacterized protein</fullName>
    </submittedName>
</protein>
<evidence type="ECO:0000313" key="3">
    <source>
        <dbReference type="Proteomes" id="UP000054387"/>
    </source>
</evidence>
<accession>A0A0W1R2Z9</accession>
<sequence>MLLERVPSSTTIPNELIGSRIETERERLKTDFEEVTADLSEGDEQSANSEVETSRERARTRLRVAHRHRKEAATLWGSYRAATDDITREEVVRRRDSQRDRLATFRTGWEYRAPTPIRAILVHSDFESLIRDIQHSLEPWPPFPEDPQAATDEVGYILGKIEQAAISLGDLERYQRQVGNQNVRSYRPALMAAATWLRRRARDEAYSVEQPLEQGVAGFDDEIGDSVTRHEFRFARKVAQQYSNSELLDRIKEENYAEAVLFATTRRTAVSAFAAIVDEVESKPPETTVSAEHIEKSRQNARQRVQDALNHRSKPLMAHVLSPVFDVLREAHNELQGGSSGNPPRAYAGYRYAGHFAETAADAADELAYLLENAAN</sequence>
<comment type="caution">
    <text evidence="2">The sequence shown here is derived from an EMBL/GenBank/DDBJ whole genome shotgun (WGS) entry which is preliminary data.</text>
</comment>
<evidence type="ECO:0000256" key="1">
    <source>
        <dbReference type="SAM" id="MobiDB-lite"/>
    </source>
</evidence>
<feature type="compositionally biased region" description="Acidic residues" evidence="1">
    <location>
        <begin position="34"/>
        <end position="44"/>
    </location>
</feature>
<dbReference type="EMBL" id="LOPU01000040">
    <property type="protein sequence ID" value="KTG07720.1"/>
    <property type="molecule type" value="Genomic_DNA"/>
</dbReference>
<name>A0A0W1R2Z9_9EURY</name>
<dbReference type="Proteomes" id="UP000054387">
    <property type="component" value="Unassembled WGS sequence"/>
</dbReference>
<reference evidence="2 3" key="1">
    <citation type="submission" date="2015-12" db="EMBL/GenBank/DDBJ databases">
        <title>Haloprofundus marisrubri gen. nov., sp. nov., an extremely halophilic archaeon isolated from the Discovery deep brine-seawater interface in the Red Sea.</title>
        <authorList>
            <person name="Zhang G."/>
            <person name="Stingl U."/>
            <person name="Rashid M."/>
        </authorList>
    </citation>
    <scope>NUCLEOTIDE SEQUENCE [LARGE SCALE GENOMIC DNA]</scope>
    <source>
        <strain evidence="2 3">SB9</strain>
    </source>
</reference>
<evidence type="ECO:0000313" key="2">
    <source>
        <dbReference type="EMBL" id="KTG07720.1"/>
    </source>
</evidence>